<keyword evidence="7 11" id="KW-0418">Kinase</keyword>
<dbReference type="InterPro" id="IPR027417">
    <property type="entry name" value="P-loop_NTPase"/>
</dbReference>
<gene>
    <name evidence="11" type="primary">SK2</name>
    <name evidence="11" type="ORF">F1559_003201</name>
</gene>
<dbReference type="PROSITE" id="PS01128">
    <property type="entry name" value="SHIKIMATE_KINASE"/>
    <property type="match status" value="1"/>
</dbReference>
<dbReference type="EC" id="2.7.1.71" evidence="3"/>
<dbReference type="AlphaFoldDB" id="A0A7J7IGY4"/>
<organism evidence="11 12">
    <name type="scientific">Cyanidiococcus yangmingshanensis</name>
    <dbReference type="NCBI Taxonomy" id="2690220"/>
    <lineage>
        <taxon>Eukaryota</taxon>
        <taxon>Rhodophyta</taxon>
        <taxon>Bangiophyceae</taxon>
        <taxon>Cyanidiales</taxon>
        <taxon>Cyanidiaceae</taxon>
        <taxon>Cyanidiococcus</taxon>
    </lineage>
</organism>
<evidence type="ECO:0000313" key="11">
    <source>
        <dbReference type="EMBL" id="KAF6002010.1"/>
    </source>
</evidence>
<dbReference type="PANTHER" id="PTHR21087">
    <property type="entry name" value="SHIKIMATE KINASE"/>
    <property type="match status" value="1"/>
</dbReference>
<comment type="pathway">
    <text evidence="1">Metabolic intermediate biosynthesis; chorismate biosynthesis; chorismate from D-erythrose 4-phosphate and phosphoenolpyruvate: step 5/7.</text>
</comment>
<comment type="similarity">
    <text evidence="2">Belongs to the shikimate kinase family.</text>
</comment>
<dbReference type="CDD" id="cd00464">
    <property type="entry name" value="SK"/>
    <property type="match status" value="1"/>
</dbReference>
<dbReference type="PANTHER" id="PTHR21087:SF16">
    <property type="entry name" value="SHIKIMATE KINASE 1, CHLOROPLASTIC"/>
    <property type="match status" value="1"/>
</dbReference>
<name>A0A7J7IGY4_9RHOD</name>
<dbReference type="HAMAP" id="MF_00109">
    <property type="entry name" value="Shikimate_kinase"/>
    <property type="match status" value="1"/>
</dbReference>
<comment type="catalytic activity">
    <reaction evidence="10">
        <text>shikimate + ATP = 3-phosphoshikimate + ADP + H(+)</text>
        <dbReference type="Rhea" id="RHEA:13121"/>
        <dbReference type="ChEBI" id="CHEBI:15378"/>
        <dbReference type="ChEBI" id="CHEBI:30616"/>
        <dbReference type="ChEBI" id="CHEBI:36208"/>
        <dbReference type="ChEBI" id="CHEBI:145989"/>
        <dbReference type="ChEBI" id="CHEBI:456216"/>
        <dbReference type="EC" id="2.7.1.71"/>
    </reaction>
</comment>
<dbReference type="GO" id="GO:0005829">
    <property type="term" value="C:cytosol"/>
    <property type="evidence" value="ECO:0007669"/>
    <property type="project" value="TreeGrafter"/>
</dbReference>
<evidence type="ECO:0000256" key="6">
    <source>
        <dbReference type="ARBA" id="ARBA00022741"/>
    </source>
</evidence>
<evidence type="ECO:0000256" key="10">
    <source>
        <dbReference type="ARBA" id="ARBA00048567"/>
    </source>
</evidence>
<dbReference type="Gene3D" id="3.40.50.300">
    <property type="entry name" value="P-loop containing nucleotide triphosphate hydrolases"/>
    <property type="match status" value="1"/>
</dbReference>
<dbReference type="SUPFAM" id="SSF52540">
    <property type="entry name" value="P-loop containing nucleoside triphosphate hydrolases"/>
    <property type="match status" value="1"/>
</dbReference>
<keyword evidence="5" id="KW-0808">Transferase</keyword>
<reference evidence="11 12" key="1">
    <citation type="journal article" date="2020" name="J. Phycol.">
        <title>Comparative genome analysis reveals Cyanidiococcus gen. nov., a new extremophilic red algal genus sister to Cyanidioschyzon (Cyanidioschyzonaceae, Rhodophyta).</title>
        <authorList>
            <person name="Liu S.-L."/>
            <person name="Chiang Y.-R."/>
            <person name="Yoon H.S."/>
            <person name="Fu H.-Y."/>
        </authorList>
    </citation>
    <scope>NUCLEOTIDE SEQUENCE [LARGE SCALE GENOMIC DNA]</scope>
    <source>
        <strain evidence="11 12">THAL066</strain>
    </source>
</reference>
<dbReference type="InterPro" id="IPR023000">
    <property type="entry name" value="Shikimate_kinase_CS"/>
</dbReference>
<sequence>MMGSGKSTVGASLASALGYTFIDTDVIVEQTLQRSISEIFAEEGEAYFREVESLVMDSLQSHLRKVIATGGGVVLRQRNWGVLQTGLVVYLRATPELLAQRVEDGTGRPLLSQGTSTSVTDMDGVARREALRERLERLVIEREHLYHQADVTVELQADASIAQVVDMIADALVQFIDEHPSASSRYRAQQC</sequence>
<keyword evidence="8" id="KW-0067">ATP-binding</keyword>
<dbReference type="UniPathway" id="UPA00053">
    <property type="reaction ID" value="UER00088"/>
</dbReference>
<dbReference type="GO" id="GO:0005524">
    <property type="term" value="F:ATP binding"/>
    <property type="evidence" value="ECO:0007669"/>
    <property type="project" value="UniProtKB-KW"/>
</dbReference>
<evidence type="ECO:0000256" key="8">
    <source>
        <dbReference type="ARBA" id="ARBA00022840"/>
    </source>
</evidence>
<dbReference type="GO" id="GO:0009423">
    <property type="term" value="P:chorismate biosynthetic process"/>
    <property type="evidence" value="ECO:0007669"/>
    <property type="project" value="UniProtKB-UniPathway"/>
</dbReference>
<accession>A0A7J7IGY4</accession>
<protein>
    <recommendedName>
        <fullName evidence="3">shikimate kinase</fullName>
        <ecNumber evidence="3">2.7.1.71</ecNumber>
    </recommendedName>
</protein>
<evidence type="ECO:0000256" key="1">
    <source>
        <dbReference type="ARBA" id="ARBA00004842"/>
    </source>
</evidence>
<keyword evidence="9" id="KW-0057">Aromatic amino acid biosynthesis</keyword>
<evidence type="ECO:0000256" key="5">
    <source>
        <dbReference type="ARBA" id="ARBA00022679"/>
    </source>
</evidence>
<dbReference type="Proteomes" id="UP000530660">
    <property type="component" value="Unassembled WGS sequence"/>
</dbReference>
<keyword evidence="12" id="KW-1185">Reference proteome</keyword>
<keyword evidence="6" id="KW-0547">Nucleotide-binding</keyword>
<proteinExistence type="inferred from homology"/>
<evidence type="ECO:0000313" key="12">
    <source>
        <dbReference type="Proteomes" id="UP000530660"/>
    </source>
</evidence>
<dbReference type="PRINTS" id="PR01100">
    <property type="entry name" value="SHIKIMTKNASE"/>
</dbReference>
<dbReference type="InterPro" id="IPR031322">
    <property type="entry name" value="Shikimate/glucono_kinase"/>
</dbReference>
<dbReference type="Pfam" id="PF01202">
    <property type="entry name" value="SKI"/>
    <property type="match status" value="1"/>
</dbReference>
<evidence type="ECO:0000256" key="4">
    <source>
        <dbReference type="ARBA" id="ARBA00022605"/>
    </source>
</evidence>
<dbReference type="GO" id="GO:0004765">
    <property type="term" value="F:shikimate kinase activity"/>
    <property type="evidence" value="ECO:0007669"/>
    <property type="project" value="UniProtKB-EC"/>
</dbReference>
<comment type="caution">
    <text evidence="11">The sequence shown here is derived from an EMBL/GenBank/DDBJ whole genome shotgun (WGS) entry which is preliminary data.</text>
</comment>
<evidence type="ECO:0000256" key="2">
    <source>
        <dbReference type="ARBA" id="ARBA00006997"/>
    </source>
</evidence>
<dbReference type="EMBL" id="VWRR01000012">
    <property type="protein sequence ID" value="KAF6002010.1"/>
    <property type="molecule type" value="Genomic_DNA"/>
</dbReference>
<evidence type="ECO:0000256" key="9">
    <source>
        <dbReference type="ARBA" id="ARBA00023141"/>
    </source>
</evidence>
<dbReference type="GO" id="GO:0009073">
    <property type="term" value="P:aromatic amino acid family biosynthetic process"/>
    <property type="evidence" value="ECO:0007669"/>
    <property type="project" value="UniProtKB-KW"/>
</dbReference>
<dbReference type="GO" id="GO:0008652">
    <property type="term" value="P:amino acid biosynthetic process"/>
    <property type="evidence" value="ECO:0007669"/>
    <property type="project" value="UniProtKB-KW"/>
</dbReference>
<evidence type="ECO:0000256" key="7">
    <source>
        <dbReference type="ARBA" id="ARBA00022777"/>
    </source>
</evidence>
<dbReference type="OrthoDB" id="197068at2759"/>
<keyword evidence="4" id="KW-0028">Amino-acid biosynthesis</keyword>
<evidence type="ECO:0000256" key="3">
    <source>
        <dbReference type="ARBA" id="ARBA00012154"/>
    </source>
</evidence>
<dbReference type="InterPro" id="IPR000623">
    <property type="entry name" value="Shikimate_kinase/TSH1"/>
</dbReference>